<accession>A0A4R8QD79</accession>
<dbReference type="EMBL" id="QAPG01000068">
    <property type="protein sequence ID" value="TDZ33245.1"/>
    <property type="molecule type" value="Genomic_DNA"/>
</dbReference>
<protein>
    <submittedName>
        <fullName evidence="1">Uncharacterized protein</fullName>
    </submittedName>
</protein>
<gene>
    <name evidence="1" type="ORF">C8035_v011709</name>
</gene>
<sequence length="204" mass="23845">MSFDSPDLVTVDSLIRDEIVPAFRLETHSWNKCFFDSRGMWESNPYLSAFGVKNVVFPWGVSLPFDILTTFEVHWPDERIIASKSGLRVGWTTKHALDFGIVQVGKRMFVLNLPQNTKRMNFRLFNLTKRYYTALLLWSLDMERRNDPFLSPETFLNDQFQAWRNQDTSVDDSFEISHDLWLAMTLFQKDESVPQPAPKFLALP</sequence>
<proteinExistence type="predicted"/>
<keyword evidence="2" id="KW-1185">Reference proteome</keyword>
<evidence type="ECO:0000313" key="1">
    <source>
        <dbReference type="EMBL" id="TDZ33245.1"/>
    </source>
</evidence>
<dbReference type="Proteomes" id="UP000295083">
    <property type="component" value="Unassembled WGS sequence"/>
</dbReference>
<name>A0A4R8QD79_9PEZI</name>
<organism evidence="1 2">
    <name type="scientific">Colletotrichum spinosum</name>
    <dbReference type="NCBI Taxonomy" id="1347390"/>
    <lineage>
        <taxon>Eukaryota</taxon>
        <taxon>Fungi</taxon>
        <taxon>Dikarya</taxon>
        <taxon>Ascomycota</taxon>
        <taxon>Pezizomycotina</taxon>
        <taxon>Sordariomycetes</taxon>
        <taxon>Hypocreomycetidae</taxon>
        <taxon>Glomerellales</taxon>
        <taxon>Glomerellaceae</taxon>
        <taxon>Colletotrichum</taxon>
        <taxon>Colletotrichum orbiculare species complex</taxon>
    </lineage>
</organism>
<comment type="caution">
    <text evidence="1">The sequence shown here is derived from an EMBL/GenBank/DDBJ whole genome shotgun (WGS) entry which is preliminary data.</text>
</comment>
<evidence type="ECO:0000313" key="2">
    <source>
        <dbReference type="Proteomes" id="UP000295083"/>
    </source>
</evidence>
<reference evidence="1 2" key="1">
    <citation type="submission" date="2018-11" db="EMBL/GenBank/DDBJ databases">
        <title>Genome sequence and assembly of Colletotrichum spinosum.</title>
        <authorList>
            <person name="Gan P."/>
            <person name="Shirasu K."/>
        </authorList>
    </citation>
    <scope>NUCLEOTIDE SEQUENCE [LARGE SCALE GENOMIC DNA]</scope>
    <source>
        <strain evidence="1 2">CBS 515.97</strain>
    </source>
</reference>
<dbReference type="AlphaFoldDB" id="A0A4R8QD79"/>